<evidence type="ECO:0000256" key="1">
    <source>
        <dbReference type="ARBA" id="ARBA00022670"/>
    </source>
</evidence>
<accession>A0ABW0N5R1</accession>
<feature type="domain" description="Peptidase M48" evidence="9">
    <location>
        <begin position="152"/>
        <end position="208"/>
    </location>
</feature>
<keyword evidence="2" id="KW-0479">Metal-binding</keyword>
<name>A0ABW0N5R1_9ACTN</name>
<evidence type="ECO:0000256" key="8">
    <source>
        <dbReference type="SAM" id="Phobius"/>
    </source>
</evidence>
<evidence type="ECO:0000259" key="9">
    <source>
        <dbReference type="Pfam" id="PF01435"/>
    </source>
</evidence>
<evidence type="ECO:0000256" key="7">
    <source>
        <dbReference type="SAM" id="MobiDB-lite"/>
    </source>
</evidence>
<evidence type="ECO:0000313" key="11">
    <source>
        <dbReference type="Proteomes" id="UP001595956"/>
    </source>
</evidence>
<feature type="transmembrane region" description="Helical" evidence="8">
    <location>
        <begin position="276"/>
        <end position="300"/>
    </location>
</feature>
<sequence>MIAAAALLMYAIVASTWGATMLSSWSWPVRSPAWGIWAWQALATSAAAALVLAGVVVTLPETPLGGLVASVLRSCSDALAQHYATPGGMPVAILVGLASAAVVARFGLLVGREARHSAGLRRTQRDTLALVGTDRPEGFTLVDHATPLVYCLPGRAGKVVVTSAACDLLTERQLDLVLAHERRHLLAHHHAALTLSGALSRTFGGFGVFGIAHQQISALAEMQADDAVRPAPDRIDLARALLSLVPTGLVSGSPSGRAAERVRRLTERADRPRRPVGLIASTAGLAVLAAPLALALVPAVEAAARDCCPTAYSHLPGTTDPSVGPLDTGGGLGEDVVQQRP</sequence>
<keyword evidence="5 6" id="KW-0482">Metalloprotease</keyword>
<feature type="transmembrane region" description="Helical" evidence="8">
    <location>
        <begin position="34"/>
        <end position="57"/>
    </location>
</feature>
<dbReference type="CDD" id="cd07326">
    <property type="entry name" value="M56_BlaR1_MecR1_like"/>
    <property type="match status" value="1"/>
</dbReference>
<feature type="region of interest" description="Disordered" evidence="7">
    <location>
        <begin position="314"/>
        <end position="341"/>
    </location>
</feature>
<dbReference type="Pfam" id="PF01435">
    <property type="entry name" value="Peptidase_M48"/>
    <property type="match status" value="1"/>
</dbReference>
<gene>
    <name evidence="10" type="ORF">ACFPKY_15915</name>
</gene>
<evidence type="ECO:0000313" key="10">
    <source>
        <dbReference type="EMBL" id="MFC5494603.1"/>
    </source>
</evidence>
<keyword evidence="4 6" id="KW-0862">Zinc</keyword>
<protein>
    <submittedName>
        <fullName evidence="10">M48 family metalloprotease</fullName>
        <ecNumber evidence="10">3.4.24.-</ecNumber>
    </submittedName>
</protein>
<proteinExistence type="inferred from homology"/>
<evidence type="ECO:0000256" key="2">
    <source>
        <dbReference type="ARBA" id="ARBA00022723"/>
    </source>
</evidence>
<dbReference type="GO" id="GO:0008237">
    <property type="term" value="F:metallopeptidase activity"/>
    <property type="evidence" value="ECO:0007669"/>
    <property type="project" value="UniProtKB-KW"/>
</dbReference>
<dbReference type="RefSeq" id="WP_345170581.1">
    <property type="nucleotide sequence ID" value="NZ_BAABFQ010000001.1"/>
</dbReference>
<dbReference type="Proteomes" id="UP001595956">
    <property type="component" value="Unassembled WGS sequence"/>
</dbReference>
<evidence type="ECO:0000256" key="5">
    <source>
        <dbReference type="ARBA" id="ARBA00023049"/>
    </source>
</evidence>
<comment type="cofactor">
    <cofactor evidence="6">
        <name>Zn(2+)</name>
        <dbReference type="ChEBI" id="CHEBI:29105"/>
    </cofactor>
    <text evidence="6">Binds 1 zinc ion per subunit.</text>
</comment>
<feature type="transmembrane region" description="Helical" evidence="8">
    <location>
        <begin position="90"/>
        <end position="111"/>
    </location>
</feature>
<evidence type="ECO:0000256" key="3">
    <source>
        <dbReference type="ARBA" id="ARBA00022801"/>
    </source>
</evidence>
<comment type="caution">
    <text evidence="10">The sequence shown here is derived from an EMBL/GenBank/DDBJ whole genome shotgun (WGS) entry which is preliminary data.</text>
</comment>
<evidence type="ECO:0000256" key="4">
    <source>
        <dbReference type="ARBA" id="ARBA00022833"/>
    </source>
</evidence>
<dbReference type="EC" id="3.4.24.-" evidence="10"/>
<keyword evidence="8" id="KW-0472">Membrane</keyword>
<dbReference type="InterPro" id="IPR001915">
    <property type="entry name" value="Peptidase_M48"/>
</dbReference>
<dbReference type="Gene3D" id="3.30.2010.10">
    <property type="entry name" value="Metalloproteases ('zincins'), catalytic domain"/>
    <property type="match status" value="1"/>
</dbReference>
<organism evidence="10 11">
    <name type="scientific">Nocardioides caricicola</name>
    <dbReference type="NCBI Taxonomy" id="634770"/>
    <lineage>
        <taxon>Bacteria</taxon>
        <taxon>Bacillati</taxon>
        <taxon>Actinomycetota</taxon>
        <taxon>Actinomycetes</taxon>
        <taxon>Propionibacteriales</taxon>
        <taxon>Nocardioidaceae</taxon>
        <taxon>Nocardioides</taxon>
    </lineage>
</organism>
<keyword evidence="3 6" id="KW-0378">Hydrolase</keyword>
<keyword evidence="8" id="KW-1133">Transmembrane helix</keyword>
<keyword evidence="11" id="KW-1185">Reference proteome</keyword>
<keyword evidence="1 6" id="KW-0645">Protease</keyword>
<evidence type="ECO:0000256" key="6">
    <source>
        <dbReference type="RuleBase" id="RU003983"/>
    </source>
</evidence>
<reference evidence="11" key="1">
    <citation type="journal article" date="2019" name="Int. J. Syst. Evol. Microbiol.">
        <title>The Global Catalogue of Microorganisms (GCM) 10K type strain sequencing project: providing services to taxonomists for standard genome sequencing and annotation.</title>
        <authorList>
            <consortium name="The Broad Institute Genomics Platform"/>
            <consortium name="The Broad Institute Genome Sequencing Center for Infectious Disease"/>
            <person name="Wu L."/>
            <person name="Ma J."/>
        </authorList>
    </citation>
    <scope>NUCLEOTIDE SEQUENCE [LARGE SCALE GENOMIC DNA]</scope>
    <source>
        <strain evidence="11">KACC 13778</strain>
    </source>
</reference>
<comment type="similarity">
    <text evidence="6">Belongs to the peptidase M48 family.</text>
</comment>
<dbReference type="EMBL" id="JBHSMD010000005">
    <property type="protein sequence ID" value="MFC5494603.1"/>
    <property type="molecule type" value="Genomic_DNA"/>
</dbReference>
<keyword evidence="8" id="KW-0812">Transmembrane</keyword>